<evidence type="ECO:0000259" key="3">
    <source>
        <dbReference type="Pfam" id="PF02449"/>
    </source>
</evidence>
<dbReference type="GO" id="GO:0005975">
    <property type="term" value="P:carbohydrate metabolic process"/>
    <property type="evidence" value="ECO:0007669"/>
    <property type="project" value="InterPro"/>
</dbReference>
<dbReference type="Pfam" id="PF18120">
    <property type="entry name" value="DUF5597"/>
    <property type="match status" value="1"/>
</dbReference>
<evidence type="ECO:0000256" key="2">
    <source>
        <dbReference type="ARBA" id="ARBA00023295"/>
    </source>
</evidence>
<protein>
    <submittedName>
        <fullName evidence="5">DUF5597 domain-containing protein</fullName>
    </submittedName>
</protein>
<dbReference type="InterPro" id="IPR013529">
    <property type="entry name" value="Glyco_hydro_42_N"/>
</dbReference>
<dbReference type="InterPro" id="IPR040719">
    <property type="entry name" value="DUF5597"/>
</dbReference>
<dbReference type="Gene3D" id="3.20.20.80">
    <property type="entry name" value="Glycosidases"/>
    <property type="match status" value="1"/>
</dbReference>
<keyword evidence="2" id="KW-0326">Glycosidase</keyword>
<keyword evidence="1" id="KW-0378">Hydrolase</keyword>
<feature type="domain" description="Glycoside hydrolase family 42 N-terminal" evidence="3">
    <location>
        <begin position="80"/>
        <end position="232"/>
    </location>
</feature>
<dbReference type="Pfam" id="PF02449">
    <property type="entry name" value="Glyco_hydro_42"/>
    <property type="match status" value="1"/>
</dbReference>
<evidence type="ECO:0000259" key="4">
    <source>
        <dbReference type="Pfam" id="PF18120"/>
    </source>
</evidence>
<evidence type="ECO:0000256" key="1">
    <source>
        <dbReference type="ARBA" id="ARBA00022801"/>
    </source>
</evidence>
<dbReference type="Gene3D" id="2.60.220.20">
    <property type="entry name" value="putative beta-Galactosidase from caulobacter crescentus"/>
    <property type="match status" value="1"/>
</dbReference>
<dbReference type="EMBL" id="CP050485">
    <property type="protein sequence ID" value="QOG27692.1"/>
    <property type="molecule type" value="Genomic_DNA"/>
</dbReference>
<dbReference type="GO" id="GO:0004565">
    <property type="term" value="F:beta-galactosidase activity"/>
    <property type="evidence" value="ECO:0007669"/>
    <property type="project" value="InterPro"/>
</dbReference>
<gene>
    <name evidence="5" type="ORF">EGM181_10695</name>
</gene>
<feature type="domain" description="DUF5597" evidence="4">
    <location>
        <begin position="400"/>
        <end position="512"/>
    </location>
</feature>
<reference evidence="5 6" key="1">
    <citation type="submission" date="2020-03" db="EMBL/GenBank/DDBJ databases">
        <title>Characterization of ganglioside-mimicking enterococci.</title>
        <authorList>
            <person name="Patry R.T."/>
            <person name="Nothaft H."/>
            <person name="Bridger R."/>
            <person name="Shajahan A."/>
            <person name="Huynh S."/>
            <person name="Sanchez S."/>
            <person name="Azadi P."/>
            <person name="Cooper K."/>
            <person name="Miller W.G."/>
            <person name="Parker C.T."/>
            <person name="Wells L."/>
            <person name="Szymanski C.M."/>
        </authorList>
    </citation>
    <scope>NUCLEOTIDE SEQUENCE [LARGE SCALE GENOMIC DNA]</scope>
    <source>
        <strain evidence="5 6">EGM181</strain>
    </source>
</reference>
<accession>A0AAE7SZM3</accession>
<dbReference type="GO" id="GO:0009341">
    <property type="term" value="C:beta-galactosidase complex"/>
    <property type="evidence" value="ECO:0007669"/>
    <property type="project" value="InterPro"/>
</dbReference>
<evidence type="ECO:0000313" key="6">
    <source>
        <dbReference type="Proteomes" id="UP000516696"/>
    </source>
</evidence>
<dbReference type="AlphaFoldDB" id="A0AAE7SZM3"/>
<dbReference type="SUPFAM" id="SSF51445">
    <property type="entry name" value="(Trans)glycosidases"/>
    <property type="match status" value="1"/>
</dbReference>
<organism evidence="5 6">
    <name type="scientific">Enterococcus gallinarum</name>
    <dbReference type="NCBI Taxonomy" id="1353"/>
    <lineage>
        <taxon>Bacteria</taxon>
        <taxon>Bacillati</taxon>
        <taxon>Bacillota</taxon>
        <taxon>Bacilli</taxon>
        <taxon>Lactobacillales</taxon>
        <taxon>Enterococcaceae</taxon>
        <taxon>Enterococcus</taxon>
    </lineage>
</organism>
<name>A0AAE7SZM3_ENTGA</name>
<dbReference type="InterPro" id="IPR017853">
    <property type="entry name" value="GH"/>
</dbReference>
<evidence type="ECO:0000313" key="5">
    <source>
        <dbReference type="EMBL" id="QOG27692.1"/>
    </source>
</evidence>
<proteinExistence type="predicted"/>
<sequence>MNSLFLVYLILEDSYNRITTKNACNYLRGIVDQNVTICLRRKRRTMMKQRQHSQKLILGGEVHNSTASSIAYMEEKVWDKIDKVAINTLLIPIYWELIEPQPNQFDFSLIDSHLENAAEKKIDVIFLWFGLWKNGLSTYVPEWIKTDPKYFRIEDSDGNKMNSYSPLCQDVIAQAHSAFAAICDNLGSHPLRAFIRMVQIENEIGSLGTSRDHSSAAEKVYQMALPQEIRNLYPGAKQWSEVPFGDEVFMAYHYAAAIQDYAKIARKRLALPLFTNVWLKKPDRRPGEYPSGGAVSTTWQVWKVIASQLDFIAPDIYEEEIKPIIAEYGNDQPLLIPETRIDKRYISNLFYAFGQGAIGYSPFGIEDLLTNDTSQDYRFLSQLGLAKDAFDSSDTLPHLNQGYRIIAALEPLLQDQEAQIFSFKKEGAQNQIVYENGQDRWAVKLFSRDKMINSAGLIIKHKEYYYLTGANFALDLQAQQGSNPLGILSLEEGVLQDGQWRTNRRLNGDEAYFPFIGEDFKILRMRLYSY</sequence>
<dbReference type="Proteomes" id="UP000516696">
    <property type="component" value="Chromosome"/>
</dbReference>